<accession>A0A0B3BYG4</accession>
<reference evidence="3 4" key="1">
    <citation type="submission" date="2014-11" db="EMBL/GenBank/DDBJ databases">
        <title>Genome sequence of Pseudomonas tuomuerensis JCM 14085.</title>
        <authorList>
            <person name="Shin S.-K."/>
            <person name="Yi H."/>
        </authorList>
    </citation>
    <scope>NUCLEOTIDE SEQUENCE [LARGE SCALE GENOMIC DNA]</scope>
    <source>
        <strain evidence="3 4">JCM 14085</strain>
    </source>
</reference>
<dbReference type="OrthoDB" id="6355011at2"/>
<dbReference type="EMBL" id="JTAK01000001">
    <property type="protein sequence ID" value="KHO66106.1"/>
    <property type="molecule type" value="Genomic_DNA"/>
</dbReference>
<evidence type="ECO:0000259" key="2">
    <source>
        <dbReference type="Pfam" id="PF11008"/>
    </source>
</evidence>
<dbReference type="InterPro" id="IPR022548">
    <property type="entry name" value="DUF2846"/>
</dbReference>
<dbReference type="AlphaFoldDB" id="A0A0B3BYG4"/>
<gene>
    <name evidence="3" type="ORF">PT85_00505</name>
</gene>
<feature type="signal peptide" evidence="1">
    <location>
        <begin position="1"/>
        <end position="23"/>
    </location>
</feature>
<proteinExistence type="predicted"/>
<name>A0A0B3BYG4_9PSED</name>
<keyword evidence="1" id="KW-0732">Signal</keyword>
<feature type="domain" description="DUF2846" evidence="2">
    <location>
        <begin position="41"/>
        <end position="134"/>
    </location>
</feature>
<feature type="chain" id="PRO_5002084513" description="DUF2846 domain-containing protein" evidence="1">
    <location>
        <begin position="24"/>
        <end position="200"/>
    </location>
</feature>
<dbReference type="PROSITE" id="PS51257">
    <property type="entry name" value="PROKAR_LIPOPROTEIN"/>
    <property type="match status" value="1"/>
</dbReference>
<evidence type="ECO:0000313" key="4">
    <source>
        <dbReference type="Proteomes" id="UP000030980"/>
    </source>
</evidence>
<dbReference type="RefSeq" id="WP_027590056.1">
    <property type="nucleotide sequence ID" value="NZ_FMUP01000008.1"/>
</dbReference>
<evidence type="ECO:0000313" key="3">
    <source>
        <dbReference type="EMBL" id="KHO66106.1"/>
    </source>
</evidence>
<sequence>MRRFLSLALLLLLAGCSTPGAFFGPTNGPIYLSRDSDPTLALIHVYRPASDWARQELEAPGVFLDNRRIGRLPSDSYMSLLAQPGSYKIEMRRPLFGLHWTLLADGPFDFNRIASFTLEVEPGKQYFLRYDELNLPAHHVDQTEQGDGPLRLVGESLARQEIVFTNRIQPDRDIQLTAEHERPQRSFWQRVGEALDKIGI</sequence>
<comment type="caution">
    <text evidence="3">The sequence shown here is derived from an EMBL/GenBank/DDBJ whole genome shotgun (WGS) entry which is preliminary data.</text>
</comment>
<keyword evidence="4" id="KW-1185">Reference proteome</keyword>
<evidence type="ECO:0000256" key="1">
    <source>
        <dbReference type="SAM" id="SignalP"/>
    </source>
</evidence>
<dbReference type="Pfam" id="PF11008">
    <property type="entry name" value="DUF2846"/>
    <property type="match status" value="1"/>
</dbReference>
<dbReference type="STRING" id="706570.PT85_00505"/>
<organism evidence="3 4">
    <name type="scientific">Pseudomonas flexibilis</name>
    <dbReference type="NCBI Taxonomy" id="706570"/>
    <lineage>
        <taxon>Bacteria</taxon>
        <taxon>Pseudomonadati</taxon>
        <taxon>Pseudomonadota</taxon>
        <taxon>Gammaproteobacteria</taxon>
        <taxon>Pseudomonadales</taxon>
        <taxon>Pseudomonadaceae</taxon>
        <taxon>Pseudomonas</taxon>
    </lineage>
</organism>
<protein>
    <recommendedName>
        <fullName evidence="2">DUF2846 domain-containing protein</fullName>
    </recommendedName>
</protein>
<dbReference type="Proteomes" id="UP000030980">
    <property type="component" value="Unassembled WGS sequence"/>
</dbReference>